<feature type="signal peptide" evidence="1">
    <location>
        <begin position="1"/>
        <end position="21"/>
    </location>
</feature>
<organism evidence="2 3">
    <name type="scientific">Vitrella brassicaformis (strain CCMP3155)</name>
    <dbReference type="NCBI Taxonomy" id="1169540"/>
    <lineage>
        <taxon>Eukaryota</taxon>
        <taxon>Sar</taxon>
        <taxon>Alveolata</taxon>
        <taxon>Colpodellida</taxon>
        <taxon>Vitrellaceae</taxon>
        <taxon>Vitrella</taxon>
    </lineage>
</organism>
<protein>
    <submittedName>
        <fullName evidence="2">Uncharacterized protein</fullName>
    </submittedName>
</protein>
<dbReference type="InParanoid" id="A0A0G4EWK0"/>
<evidence type="ECO:0000256" key="1">
    <source>
        <dbReference type="SAM" id="SignalP"/>
    </source>
</evidence>
<evidence type="ECO:0000313" key="3">
    <source>
        <dbReference type="Proteomes" id="UP000041254"/>
    </source>
</evidence>
<dbReference type="VEuPathDB" id="CryptoDB:Vbra_20969"/>
<accession>A0A0G4EWK0</accession>
<keyword evidence="3" id="KW-1185">Reference proteome</keyword>
<sequence>MAAHKSFLLVALTILVELLVAAKCAHEQTGTSAGLSLSLVQLQEQLDRDCYSERGAFGRKGQCGDPNETRKQAAYTNKEGVDRYQDFCFAEAAFPERETLVTKLAGRNEYLANIKEFNEKNKKFNV</sequence>
<dbReference type="Proteomes" id="UP000041254">
    <property type="component" value="Unassembled WGS sequence"/>
</dbReference>
<name>A0A0G4EWK0_VITBC</name>
<feature type="chain" id="PRO_5005188253" evidence="1">
    <location>
        <begin position="22"/>
        <end position="126"/>
    </location>
</feature>
<dbReference type="EMBL" id="CDMY01000334">
    <property type="protein sequence ID" value="CEM02731.1"/>
    <property type="molecule type" value="Genomic_DNA"/>
</dbReference>
<reference evidence="2 3" key="1">
    <citation type="submission" date="2014-11" db="EMBL/GenBank/DDBJ databases">
        <authorList>
            <person name="Zhu J."/>
            <person name="Qi W."/>
            <person name="Song R."/>
        </authorList>
    </citation>
    <scope>NUCLEOTIDE SEQUENCE [LARGE SCALE GENOMIC DNA]</scope>
</reference>
<dbReference type="AlphaFoldDB" id="A0A0G4EWK0"/>
<keyword evidence="1" id="KW-0732">Signal</keyword>
<evidence type="ECO:0000313" key="2">
    <source>
        <dbReference type="EMBL" id="CEM02731.1"/>
    </source>
</evidence>
<gene>
    <name evidence="2" type="ORF">Vbra_20969</name>
</gene>
<proteinExistence type="predicted"/>